<dbReference type="OrthoDB" id="3697076at2"/>
<keyword evidence="2" id="KW-0732">Signal</keyword>
<evidence type="ECO:0008006" key="5">
    <source>
        <dbReference type="Google" id="ProtNLM"/>
    </source>
</evidence>
<dbReference type="InterPro" id="IPR024520">
    <property type="entry name" value="DUF3558"/>
</dbReference>
<reference evidence="4" key="1">
    <citation type="submission" date="2016-10" db="EMBL/GenBank/DDBJ databases">
        <authorList>
            <person name="Varghese N."/>
            <person name="Submissions S."/>
        </authorList>
    </citation>
    <scope>NUCLEOTIDE SEQUENCE [LARGE SCALE GENOMIC DNA]</scope>
    <source>
        <strain evidence="4">DSM 44637</strain>
    </source>
</reference>
<dbReference type="PROSITE" id="PS51257">
    <property type="entry name" value="PROKAR_LIPOPROTEIN"/>
    <property type="match status" value="1"/>
</dbReference>
<evidence type="ECO:0000313" key="4">
    <source>
        <dbReference type="Proteomes" id="UP000199137"/>
    </source>
</evidence>
<gene>
    <name evidence="3" type="ORF">SAMN05421854_101994</name>
</gene>
<dbReference type="AlphaFoldDB" id="A0A1I5F883"/>
<protein>
    <recommendedName>
        <fullName evidence="5">DUF3558 domain-containing protein</fullName>
    </recommendedName>
</protein>
<evidence type="ECO:0000256" key="2">
    <source>
        <dbReference type="SAM" id="SignalP"/>
    </source>
</evidence>
<evidence type="ECO:0000313" key="3">
    <source>
        <dbReference type="EMBL" id="SFO19958.1"/>
    </source>
</evidence>
<accession>A0A1I5F883</accession>
<dbReference type="Pfam" id="PF12079">
    <property type="entry name" value="DUF3558"/>
    <property type="match status" value="1"/>
</dbReference>
<feature type="signal peptide" evidence="2">
    <location>
        <begin position="1"/>
        <end position="23"/>
    </location>
</feature>
<organism evidence="3 4">
    <name type="scientific">Amycolatopsis rubida</name>
    <dbReference type="NCBI Taxonomy" id="112413"/>
    <lineage>
        <taxon>Bacteria</taxon>
        <taxon>Bacillati</taxon>
        <taxon>Actinomycetota</taxon>
        <taxon>Actinomycetes</taxon>
        <taxon>Pseudonocardiales</taxon>
        <taxon>Pseudonocardiaceae</taxon>
        <taxon>Amycolatopsis</taxon>
    </lineage>
</organism>
<dbReference type="RefSeq" id="WP_093572311.1">
    <property type="nucleotide sequence ID" value="NZ_FOWC01000001.1"/>
</dbReference>
<sequence length="200" mass="20210">MSHRTVQLAAAAVAAFGLLTACSGGTGGTQQPSPTAGPTSAPSDSGGSGPKVPSPLPTNDLLADPCSVYNAAEAENLGVRYPGEKSSGVTGGCVWKSAAINTNYIDIGAFPQNKNGISDIYAQKDKQAYFTPTSVDGYPAVFADTMDSRPSGSCSLWVGVTDQLAVSVIPNISIGDAKKDPCSLAKKAATAMIGHLKGAS</sequence>
<feature type="compositionally biased region" description="Low complexity" evidence="1">
    <location>
        <begin position="26"/>
        <end position="45"/>
    </location>
</feature>
<dbReference type="STRING" id="112413.SAMN05421854_101994"/>
<dbReference type="EMBL" id="FOWC01000001">
    <property type="protein sequence ID" value="SFO19958.1"/>
    <property type="molecule type" value="Genomic_DNA"/>
</dbReference>
<feature type="region of interest" description="Disordered" evidence="1">
    <location>
        <begin position="26"/>
        <end position="57"/>
    </location>
</feature>
<name>A0A1I5F883_9PSEU</name>
<proteinExistence type="predicted"/>
<feature type="chain" id="PRO_5039047809" description="DUF3558 domain-containing protein" evidence="2">
    <location>
        <begin position="24"/>
        <end position="200"/>
    </location>
</feature>
<dbReference type="Proteomes" id="UP000199137">
    <property type="component" value="Unassembled WGS sequence"/>
</dbReference>
<evidence type="ECO:0000256" key="1">
    <source>
        <dbReference type="SAM" id="MobiDB-lite"/>
    </source>
</evidence>